<comment type="catalytic activity">
    <reaction evidence="13">
        <text>(5Z,8Z,11Z,14Z)-eicosatetraenoyl-CoA + H2O = (5Z,8Z,11Z,14Z)-eicosatetraenoate + CoA + H(+)</text>
        <dbReference type="Rhea" id="RHEA:40151"/>
        <dbReference type="ChEBI" id="CHEBI:15377"/>
        <dbReference type="ChEBI" id="CHEBI:15378"/>
        <dbReference type="ChEBI" id="CHEBI:32395"/>
        <dbReference type="ChEBI" id="CHEBI:57287"/>
        <dbReference type="ChEBI" id="CHEBI:57368"/>
    </reaction>
    <physiologicalReaction direction="left-to-right" evidence="13">
        <dbReference type="Rhea" id="RHEA:40152"/>
    </physiologicalReaction>
</comment>
<comment type="catalytic activity">
    <reaction evidence="23">
        <text>tetradecanoyl-CoA + H2O = tetradecanoate + CoA + H(+)</text>
        <dbReference type="Rhea" id="RHEA:40119"/>
        <dbReference type="ChEBI" id="CHEBI:15377"/>
        <dbReference type="ChEBI" id="CHEBI:15378"/>
        <dbReference type="ChEBI" id="CHEBI:30807"/>
        <dbReference type="ChEBI" id="CHEBI:57287"/>
        <dbReference type="ChEBI" id="CHEBI:57385"/>
    </reaction>
    <physiologicalReaction direction="left-to-right" evidence="23">
        <dbReference type="Rhea" id="RHEA:40120"/>
    </physiologicalReaction>
</comment>
<dbReference type="GO" id="GO:0016787">
    <property type="term" value="F:hydrolase activity"/>
    <property type="evidence" value="ECO:0007669"/>
    <property type="project" value="UniProtKB-KW"/>
</dbReference>
<evidence type="ECO:0000256" key="14">
    <source>
        <dbReference type="ARBA" id="ARBA00037002"/>
    </source>
</evidence>
<evidence type="ECO:0000256" key="16">
    <source>
        <dbReference type="ARBA" id="ARBA00038848"/>
    </source>
</evidence>
<proteinExistence type="inferred from homology"/>
<evidence type="ECO:0000256" key="8">
    <source>
        <dbReference type="ARBA" id="ARBA00022832"/>
    </source>
</evidence>
<feature type="domain" description="Thioesterase" evidence="24">
    <location>
        <begin position="48"/>
        <end position="119"/>
    </location>
</feature>
<dbReference type="CDD" id="cd03443">
    <property type="entry name" value="PaaI_thioesterase"/>
    <property type="match status" value="1"/>
</dbReference>
<dbReference type="AlphaFoldDB" id="A0A0S7YJ00"/>
<dbReference type="SUPFAM" id="SSF54637">
    <property type="entry name" value="Thioesterase/thiol ester dehydrase-isomerase"/>
    <property type="match status" value="1"/>
</dbReference>
<evidence type="ECO:0000256" key="11">
    <source>
        <dbReference type="ARBA" id="ARBA00023136"/>
    </source>
</evidence>
<reference evidence="25 26" key="1">
    <citation type="journal article" date="2015" name="Microbiome">
        <title>Genomic resolution of linkages in carbon, nitrogen, and sulfur cycling among widespread estuary sediment bacteria.</title>
        <authorList>
            <person name="Baker B.J."/>
            <person name="Lazar C.S."/>
            <person name="Teske A.P."/>
            <person name="Dick G.J."/>
        </authorList>
    </citation>
    <scope>NUCLEOTIDE SEQUENCE [LARGE SCALE GENOMIC DNA]</scope>
    <source>
        <strain evidence="25">DG_78</strain>
    </source>
</reference>
<evidence type="ECO:0000256" key="13">
    <source>
        <dbReference type="ARBA" id="ARBA00035852"/>
    </source>
</evidence>
<keyword evidence="8" id="KW-0276">Fatty acid metabolism</keyword>
<evidence type="ECO:0000256" key="17">
    <source>
        <dbReference type="ARBA" id="ARBA00040123"/>
    </source>
</evidence>
<dbReference type="GO" id="GO:0006631">
    <property type="term" value="P:fatty acid metabolic process"/>
    <property type="evidence" value="ECO:0007669"/>
    <property type="project" value="UniProtKB-KW"/>
</dbReference>
<evidence type="ECO:0000313" key="26">
    <source>
        <dbReference type="Proteomes" id="UP000051012"/>
    </source>
</evidence>
<dbReference type="GO" id="GO:0016020">
    <property type="term" value="C:membrane"/>
    <property type="evidence" value="ECO:0007669"/>
    <property type="project" value="UniProtKB-SubCell"/>
</dbReference>
<gene>
    <name evidence="25" type="ORF">AMJ52_01640</name>
</gene>
<comment type="similarity">
    <text evidence="15">Belongs to the THEM4/THEM5 thioesterase family.</text>
</comment>
<dbReference type="GO" id="GO:0005737">
    <property type="term" value="C:cytoplasm"/>
    <property type="evidence" value="ECO:0007669"/>
    <property type="project" value="UniProtKB-SubCell"/>
</dbReference>
<sequence length="132" mass="14892">MNTDFLMDEWCFACGHKNEHGLQLNITETAEGVEAIIEPPTWTQGYNKIIHGGIIATILDEMAVWAAYKKGYKSVTAQLNMRIKKALQVDDQYTAKAKVVTVKHKLIQAKSEITNKTHEIMAFADVKLIRTD</sequence>
<keyword evidence="6" id="KW-0053">Apoptosis</keyword>
<name>A0A0S7YJ00_UNCT6</name>
<comment type="catalytic activity">
    <reaction evidence="21">
        <text>decanoyl-CoA + H2O = decanoate + CoA + H(+)</text>
        <dbReference type="Rhea" id="RHEA:40059"/>
        <dbReference type="ChEBI" id="CHEBI:15377"/>
        <dbReference type="ChEBI" id="CHEBI:15378"/>
        <dbReference type="ChEBI" id="CHEBI:27689"/>
        <dbReference type="ChEBI" id="CHEBI:57287"/>
        <dbReference type="ChEBI" id="CHEBI:61430"/>
    </reaction>
    <physiologicalReaction direction="left-to-right" evidence="21">
        <dbReference type="Rhea" id="RHEA:40060"/>
    </physiologicalReaction>
</comment>
<organism evidence="25 26">
    <name type="scientific">candidate division TA06 bacterium DG_78</name>
    <dbReference type="NCBI Taxonomy" id="1703772"/>
    <lineage>
        <taxon>Bacteria</taxon>
        <taxon>Bacteria division TA06</taxon>
    </lineage>
</organism>
<keyword evidence="4" id="KW-1003">Cell membrane</keyword>
<dbReference type="EMBL" id="LJNI01000012">
    <property type="protein sequence ID" value="KPJ74188.1"/>
    <property type="molecule type" value="Genomic_DNA"/>
</dbReference>
<dbReference type="Pfam" id="PF03061">
    <property type="entry name" value="4HBT"/>
    <property type="match status" value="1"/>
</dbReference>
<keyword evidence="9" id="KW-0809">Transit peptide</keyword>
<evidence type="ECO:0000256" key="21">
    <source>
        <dbReference type="ARBA" id="ARBA00047969"/>
    </source>
</evidence>
<dbReference type="InterPro" id="IPR006683">
    <property type="entry name" value="Thioestr_dom"/>
</dbReference>
<evidence type="ECO:0000256" key="1">
    <source>
        <dbReference type="ARBA" id="ARBA00004170"/>
    </source>
</evidence>
<comment type="catalytic activity">
    <reaction evidence="20">
        <text>hexadecanoyl-CoA + H2O = hexadecanoate + CoA + H(+)</text>
        <dbReference type="Rhea" id="RHEA:16645"/>
        <dbReference type="ChEBI" id="CHEBI:7896"/>
        <dbReference type="ChEBI" id="CHEBI:15377"/>
        <dbReference type="ChEBI" id="CHEBI:15378"/>
        <dbReference type="ChEBI" id="CHEBI:57287"/>
        <dbReference type="ChEBI" id="CHEBI:57379"/>
        <dbReference type="EC" id="3.1.2.2"/>
    </reaction>
    <physiologicalReaction direction="left-to-right" evidence="20">
        <dbReference type="Rhea" id="RHEA:16646"/>
    </physiologicalReaction>
</comment>
<evidence type="ECO:0000256" key="23">
    <source>
        <dbReference type="ARBA" id="ARBA00048180"/>
    </source>
</evidence>
<evidence type="ECO:0000256" key="4">
    <source>
        <dbReference type="ARBA" id="ARBA00022475"/>
    </source>
</evidence>
<keyword evidence="10" id="KW-0443">Lipid metabolism</keyword>
<dbReference type="PANTHER" id="PTHR12418:SF19">
    <property type="entry name" value="ACYL-COENZYME A THIOESTERASE THEM4"/>
    <property type="match status" value="1"/>
</dbReference>
<evidence type="ECO:0000256" key="19">
    <source>
        <dbReference type="ARBA" id="ARBA00047588"/>
    </source>
</evidence>
<evidence type="ECO:0000256" key="9">
    <source>
        <dbReference type="ARBA" id="ARBA00022946"/>
    </source>
</evidence>
<evidence type="ECO:0000256" key="5">
    <source>
        <dbReference type="ARBA" id="ARBA00022490"/>
    </source>
</evidence>
<accession>A0A0S7YJ00</accession>
<keyword evidence="7" id="KW-0378">Hydrolase</keyword>
<evidence type="ECO:0000313" key="25">
    <source>
        <dbReference type="EMBL" id="KPJ74188.1"/>
    </source>
</evidence>
<dbReference type="Gene3D" id="3.10.129.10">
    <property type="entry name" value="Hotdog Thioesterase"/>
    <property type="match status" value="1"/>
</dbReference>
<evidence type="ECO:0000256" key="7">
    <source>
        <dbReference type="ARBA" id="ARBA00022801"/>
    </source>
</evidence>
<evidence type="ECO:0000256" key="3">
    <source>
        <dbReference type="ARBA" id="ARBA00004632"/>
    </source>
</evidence>
<keyword evidence="11" id="KW-0472">Membrane</keyword>
<keyword evidence="5" id="KW-0963">Cytoplasm</keyword>
<dbReference type="InterPro" id="IPR029069">
    <property type="entry name" value="HotDog_dom_sf"/>
</dbReference>
<dbReference type="PANTHER" id="PTHR12418">
    <property type="entry name" value="ACYL-COENZYME A THIOESTERASE THEM4"/>
    <property type="match status" value="1"/>
</dbReference>
<comment type="catalytic activity">
    <reaction evidence="22">
        <text>dodecanoyl-CoA + H2O = dodecanoate + CoA + H(+)</text>
        <dbReference type="Rhea" id="RHEA:30135"/>
        <dbReference type="ChEBI" id="CHEBI:15377"/>
        <dbReference type="ChEBI" id="CHEBI:15378"/>
        <dbReference type="ChEBI" id="CHEBI:18262"/>
        <dbReference type="ChEBI" id="CHEBI:57287"/>
        <dbReference type="ChEBI" id="CHEBI:57375"/>
    </reaction>
    <physiologicalReaction direction="left-to-right" evidence="22">
        <dbReference type="Rhea" id="RHEA:30136"/>
    </physiologicalReaction>
</comment>
<evidence type="ECO:0000256" key="15">
    <source>
        <dbReference type="ARBA" id="ARBA00038456"/>
    </source>
</evidence>
<evidence type="ECO:0000256" key="10">
    <source>
        <dbReference type="ARBA" id="ARBA00023098"/>
    </source>
</evidence>
<evidence type="ECO:0000256" key="18">
    <source>
        <dbReference type="ARBA" id="ARBA00043210"/>
    </source>
</evidence>
<protein>
    <recommendedName>
        <fullName evidence="17">Acyl-coenzyme A thioesterase THEM4</fullName>
        <ecNumber evidence="16">3.1.2.2</ecNumber>
    </recommendedName>
    <alternativeName>
        <fullName evidence="18">Thioesterase superfamily member 4</fullName>
    </alternativeName>
</protein>
<evidence type="ECO:0000259" key="24">
    <source>
        <dbReference type="Pfam" id="PF03061"/>
    </source>
</evidence>
<evidence type="ECO:0000256" key="6">
    <source>
        <dbReference type="ARBA" id="ARBA00022703"/>
    </source>
</evidence>
<comment type="caution">
    <text evidence="25">The sequence shown here is derived from an EMBL/GenBank/DDBJ whole genome shotgun (WGS) entry which is preliminary data.</text>
</comment>
<comment type="catalytic activity">
    <reaction evidence="14">
        <text>(9Z)-octadecenoyl-CoA + H2O = (9Z)-octadecenoate + CoA + H(+)</text>
        <dbReference type="Rhea" id="RHEA:40139"/>
        <dbReference type="ChEBI" id="CHEBI:15377"/>
        <dbReference type="ChEBI" id="CHEBI:15378"/>
        <dbReference type="ChEBI" id="CHEBI:30823"/>
        <dbReference type="ChEBI" id="CHEBI:57287"/>
        <dbReference type="ChEBI" id="CHEBI:57387"/>
    </reaction>
    <physiologicalReaction direction="left-to-right" evidence="14">
        <dbReference type="Rhea" id="RHEA:40140"/>
    </physiologicalReaction>
</comment>
<evidence type="ECO:0000256" key="20">
    <source>
        <dbReference type="ARBA" id="ARBA00047734"/>
    </source>
</evidence>
<evidence type="ECO:0000256" key="12">
    <source>
        <dbReference type="ARBA" id="ARBA00023273"/>
    </source>
</evidence>
<dbReference type="EC" id="3.1.2.2" evidence="16"/>
<comment type="catalytic activity">
    <reaction evidence="19">
        <text>octanoyl-CoA + H2O = octanoate + CoA + H(+)</text>
        <dbReference type="Rhea" id="RHEA:30143"/>
        <dbReference type="ChEBI" id="CHEBI:15377"/>
        <dbReference type="ChEBI" id="CHEBI:15378"/>
        <dbReference type="ChEBI" id="CHEBI:25646"/>
        <dbReference type="ChEBI" id="CHEBI:57287"/>
        <dbReference type="ChEBI" id="CHEBI:57386"/>
    </reaction>
    <physiologicalReaction direction="left-to-right" evidence="19">
        <dbReference type="Rhea" id="RHEA:30144"/>
    </physiologicalReaction>
</comment>
<evidence type="ECO:0000256" key="2">
    <source>
        <dbReference type="ARBA" id="ARBA00004496"/>
    </source>
</evidence>
<dbReference type="InterPro" id="IPR052365">
    <property type="entry name" value="THEM4/THEM5_acyl-CoA_thioest"/>
</dbReference>
<dbReference type="Proteomes" id="UP000051012">
    <property type="component" value="Unassembled WGS sequence"/>
</dbReference>
<keyword evidence="12" id="KW-0966">Cell projection</keyword>
<evidence type="ECO:0000256" key="22">
    <source>
        <dbReference type="ARBA" id="ARBA00048074"/>
    </source>
</evidence>
<comment type="subcellular location">
    <subcellularLocation>
        <location evidence="3">Cell projection</location>
        <location evidence="3">Ruffle membrane</location>
    </subcellularLocation>
    <subcellularLocation>
        <location evidence="2">Cytoplasm</location>
    </subcellularLocation>
    <subcellularLocation>
        <location evidence="1">Membrane</location>
        <topology evidence="1">Peripheral membrane protein</topology>
    </subcellularLocation>
</comment>